<dbReference type="STRING" id="1328759.A0A5C2SNX7"/>
<dbReference type="EMBL" id="ML122252">
    <property type="protein sequence ID" value="RPD65545.1"/>
    <property type="molecule type" value="Genomic_DNA"/>
</dbReference>
<name>A0A5C2SNX7_9APHY</name>
<evidence type="ECO:0000313" key="3">
    <source>
        <dbReference type="Proteomes" id="UP000313359"/>
    </source>
</evidence>
<gene>
    <name evidence="2" type="ORF">L227DRAFT_560276</name>
</gene>
<keyword evidence="3" id="KW-1185">Reference proteome</keyword>
<dbReference type="Proteomes" id="UP000313359">
    <property type="component" value="Unassembled WGS sequence"/>
</dbReference>
<dbReference type="AlphaFoldDB" id="A0A5C2SNX7"/>
<dbReference type="OrthoDB" id="2802742at2759"/>
<accession>A0A5C2SNX7</accession>
<evidence type="ECO:0000256" key="1">
    <source>
        <dbReference type="SAM" id="MobiDB-lite"/>
    </source>
</evidence>
<organism evidence="2 3">
    <name type="scientific">Lentinus tigrinus ALCF2SS1-6</name>
    <dbReference type="NCBI Taxonomy" id="1328759"/>
    <lineage>
        <taxon>Eukaryota</taxon>
        <taxon>Fungi</taxon>
        <taxon>Dikarya</taxon>
        <taxon>Basidiomycota</taxon>
        <taxon>Agaricomycotina</taxon>
        <taxon>Agaricomycetes</taxon>
        <taxon>Polyporales</taxon>
        <taxon>Polyporaceae</taxon>
        <taxon>Lentinus</taxon>
    </lineage>
</organism>
<sequence length="295" mass="31620">MNAKFAAAPRNVMERAPAPAARRPSLSVRCPVAPLEKAAITELAMTIAEEIASLSRSPNPIGIDVPLKHSGLDPKTLSSFHAWLKSAHDYDASFSRLLEDDTTAEVLATDILASPRTRQYRTLPKPPTKQVGSGSFALSRRARRAPRAPIALDVTAEPEEVAVPSAAVRQYAADIGMAPYDSWAGKKTGLMYGLLALGLVSSPLSPPAAARAAMKSPAVQSSFNPGMRLRPIAPLDDPRAVLPTRTPIFASFLDSVRMPGYDLVQSPWVPDRQFASLDGMFAELSFPQTPAPESV</sequence>
<feature type="region of interest" description="Disordered" evidence="1">
    <location>
        <begin position="1"/>
        <end position="24"/>
    </location>
</feature>
<evidence type="ECO:0000313" key="2">
    <source>
        <dbReference type="EMBL" id="RPD65545.1"/>
    </source>
</evidence>
<proteinExistence type="predicted"/>
<reference evidence="2" key="1">
    <citation type="journal article" date="2018" name="Genome Biol. Evol.">
        <title>Genomics and development of Lentinus tigrinus, a white-rot wood-decaying mushroom with dimorphic fruiting bodies.</title>
        <authorList>
            <person name="Wu B."/>
            <person name="Xu Z."/>
            <person name="Knudson A."/>
            <person name="Carlson A."/>
            <person name="Chen N."/>
            <person name="Kovaka S."/>
            <person name="LaButti K."/>
            <person name="Lipzen A."/>
            <person name="Pennachio C."/>
            <person name="Riley R."/>
            <person name="Schakwitz W."/>
            <person name="Umezawa K."/>
            <person name="Ohm R.A."/>
            <person name="Grigoriev I.V."/>
            <person name="Nagy L.G."/>
            <person name="Gibbons J."/>
            <person name="Hibbett D."/>
        </authorList>
    </citation>
    <scope>NUCLEOTIDE SEQUENCE [LARGE SCALE GENOMIC DNA]</scope>
    <source>
        <strain evidence="2">ALCF2SS1-6</strain>
    </source>
</reference>
<protein>
    <submittedName>
        <fullName evidence="2">Uncharacterized protein</fullName>
    </submittedName>
</protein>
<feature type="compositionally biased region" description="Low complexity" evidence="1">
    <location>
        <begin position="15"/>
        <end position="24"/>
    </location>
</feature>